<name>A0A0E9TX87_ANGAN</name>
<protein>
    <submittedName>
        <fullName evidence="1">Uncharacterized protein</fullName>
    </submittedName>
</protein>
<dbReference type="EMBL" id="GBXM01050406">
    <property type="protein sequence ID" value="JAH58171.1"/>
    <property type="molecule type" value="Transcribed_RNA"/>
</dbReference>
<evidence type="ECO:0000313" key="1">
    <source>
        <dbReference type="EMBL" id="JAH58171.1"/>
    </source>
</evidence>
<accession>A0A0E9TX87</accession>
<sequence length="31" mass="3545">MLQPFKTTVMPRLILVCTPQFALWLSKHASS</sequence>
<reference evidence="1" key="2">
    <citation type="journal article" date="2015" name="Fish Shellfish Immunol.">
        <title>Early steps in the European eel (Anguilla anguilla)-Vibrio vulnificus interaction in the gills: Role of the RtxA13 toxin.</title>
        <authorList>
            <person name="Callol A."/>
            <person name="Pajuelo D."/>
            <person name="Ebbesson L."/>
            <person name="Teles M."/>
            <person name="MacKenzie S."/>
            <person name="Amaro C."/>
        </authorList>
    </citation>
    <scope>NUCLEOTIDE SEQUENCE</scope>
</reference>
<organism evidence="1">
    <name type="scientific">Anguilla anguilla</name>
    <name type="common">European freshwater eel</name>
    <name type="synonym">Muraena anguilla</name>
    <dbReference type="NCBI Taxonomy" id="7936"/>
    <lineage>
        <taxon>Eukaryota</taxon>
        <taxon>Metazoa</taxon>
        <taxon>Chordata</taxon>
        <taxon>Craniata</taxon>
        <taxon>Vertebrata</taxon>
        <taxon>Euteleostomi</taxon>
        <taxon>Actinopterygii</taxon>
        <taxon>Neopterygii</taxon>
        <taxon>Teleostei</taxon>
        <taxon>Anguilliformes</taxon>
        <taxon>Anguillidae</taxon>
        <taxon>Anguilla</taxon>
    </lineage>
</organism>
<reference evidence="1" key="1">
    <citation type="submission" date="2014-11" db="EMBL/GenBank/DDBJ databases">
        <authorList>
            <person name="Amaro Gonzalez C."/>
        </authorList>
    </citation>
    <scope>NUCLEOTIDE SEQUENCE</scope>
</reference>
<dbReference type="AlphaFoldDB" id="A0A0E9TX87"/>
<proteinExistence type="predicted"/>